<dbReference type="PANTHER" id="PTHR30336:SF20">
    <property type="entry name" value="DUF218 DOMAIN-CONTAINING PROTEIN"/>
    <property type="match status" value="1"/>
</dbReference>
<gene>
    <name evidence="1" type="ORF">I313_06611</name>
</gene>
<dbReference type="OrthoDB" id="17725at2759"/>
<protein>
    <recommendedName>
        <fullName evidence="3">DUF218 domain-containing protein</fullName>
    </recommendedName>
</protein>
<dbReference type="Gene3D" id="1.10.3620.10">
    <property type="entry name" value="YdcF like domain"/>
    <property type="match status" value="1"/>
</dbReference>
<evidence type="ECO:0000313" key="1">
    <source>
        <dbReference type="EMBL" id="KIR37507.1"/>
    </source>
</evidence>
<dbReference type="EMBL" id="KN847918">
    <property type="protein sequence ID" value="KIR37507.1"/>
    <property type="molecule type" value="Genomic_DNA"/>
</dbReference>
<evidence type="ECO:0008006" key="3">
    <source>
        <dbReference type="Google" id="ProtNLM"/>
    </source>
</evidence>
<reference evidence="1 2" key="1">
    <citation type="submission" date="2015-01" db="EMBL/GenBank/DDBJ databases">
        <title>The Genome Sequence of Cryptococcus gattii Ram5.</title>
        <authorList>
            <consortium name="The Broad Institute Genomics Platform"/>
            <person name="Cuomo C."/>
            <person name="Litvintseva A."/>
            <person name="Chen Y."/>
            <person name="Heitman J."/>
            <person name="Sun S."/>
            <person name="Springer D."/>
            <person name="Dromer F."/>
            <person name="Young S."/>
            <person name="Zeng Q."/>
            <person name="Gargeya S."/>
            <person name="Abouelleil A."/>
            <person name="Alvarado L."/>
            <person name="Chapman S.B."/>
            <person name="Gainer-Dewar J."/>
            <person name="Goldberg J."/>
            <person name="Griggs A."/>
            <person name="Gujja S."/>
            <person name="Hansen M."/>
            <person name="Howarth C."/>
            <person name="Imamovic A."/>
            <person name="Larimer J."/>
            <person name="Murphy C."/>
            <person name="Naylor J."/>
            <person name="Pearson M."/>
            <person name="Priest M."/>
            <person name="Roberts A."/>
            <person name="Saif S."/>
            <person name="Shea T."/>
            <person name="Sykes S."/>
            <person name="Wortman J."/>
            <person name="Nusbaum C."/>
            <person name="Birren B."/>
        </authorList>
    </citation>
    <scope>NUCLEOTIDE SEQUENCE [LARGE SCALE GENOMIC DNA]</scope>
    <source>
        <strain evidence="1 2">Ram5</strain>
    </source>
</reference>
<keyword evidence="2" id="KW-1185">Reference proteome</keyword>
<dbReference type="Gene3D" id="3.40.50.620">
    <property type="entry name" value="HUPs"/>
    <property type="match status" value="1"/>
</dbReference>
<proteinExistence type="predicted"/>
<accession>A0A0D0SWH8</accession>
<evidence type="ECO:0000313" key="2">
    <source>
        <dbReference type="Proteomes" id="UP000053392"/>
    </source>
</evidence>
<organism evidence="1 2">
    <name type="scientific">Cryptococcus deuterogattii Ram5</name>
    <dbReference type="NCBI Taxonomy" id="1296110"/>
    <lineage>
        <taxon>Eukaryota</taxon>
        <taxon>Fungi</taxon>
        <taxon>Dikarya</taxon>
        <taxon>Basidiomycota</taxon>
        <taxon>Agaricomycotina</taxon>
        <taxon>Tremellomycetes</taxon>
        <taxon>Tremellales</taxon>
        <taxon>Cryptococcaceae</taxon>
        <taxon>Cryptococcus</taxon>
        <taxon>Cryptococcus gattii species complex</taxon>
    </lineage>
</organism>
<dbReference type="PANTHER" id="PTHR30336">
    <property type="entry name" value="INNER MEMBRANE PROTEIN, PROBABLE PERMEASE"/>
    <property type="match status" value="1"/>
</dbReference>
<dbReference type="GO" id="GO:0005886">
    <property type="term" value="C:plasma membrane"/>
    <property type="evidence" value="ECO:0007669"/>
    <property type="project" value="TreeGrafter"/>
</dbReference>
<dbReference type="Proteomes" id="UP000053392">
    <property type="component" value="Unassembled WGS sequence"/>
</dbReference>
<sequence>MTVSGIPRSIPTGLATLMSSENIEDINLISTFLATPSSQFTAQDEPHTVYVIAGSAILPLSAAVFDQLTRLEGNVTLIIAGGIGHSTSYLYEAVSKHPIYKALADRVQGLSEAEAIHLIMLEYWPELAKREQRGDLTVLIDRKSTNCGGNAIEAKRLLDGCDIWPRRLFIIQDPTMHRRTLACFEKVYSDDPRVRIKGMPQLLPWSFIPHIRMAGDNSLSWSIRSDVASDLKEYELWDFGRFISLVIGEIPRLRDDANGYGPRGAGFITHVDIPEEIEDAWARLKVASPI</sequence>
<dbReference type="InterPro" id="IPR051599">
    <property type="entry name" value="Cell_Envelope_Assoc"/>
</dbReference>
<dbReference type="HOGENOM" id="CLU_084257_0_0_1"/>
<dbReference type="AlphaFoldDB" id="A0A0D0SWH8"/>
<dbReference type="InterPro" id="IPR014729">
    <property type="entry name" value="Rossmann-like_a/b/a_fold"/>
</dbReference>
<name>A0A0D0SWH8_9TREE</name>